<keyword evidence="3" id="KW-0812">Transmembrane</keyword>
<dbReference type="PANTHER" id="PTHR11481">
    <property type="entry name" value="IMMUNOGLOBULIN FC RECEPTOR"/>
    <property type="match status" value="1"/>
</dbReference>
<keyword evidence="3" id="KW-0472">Membrane</keyword>
<evidence type="ECO:0000256" key="2">
    <source>
        <dbReference type="ARBA" id="ARBA00023157"/>
    </source>
</evidence>
<gene>
    <name evidence="5" type="ORF">F2P81_018058</name>
</gene>
<keyword evidence="3" id="KW-1133">Transmembrane helix</keyword>
<dbReference type="AlphaFoldDB" id="A0A6A4S3L2"/>
<dbReference type="InterPro" id="IPR013783">
    <property type="entry name" value="Ig-like_fold"/>
</dbReference>
<dbReference type="InterPro" id="IPR050488">
    <property type="entry name" value="Ig_Fc_receptor"/>
</dbReference>
<dbReference type="GO" id="GO:0004888">
    <property type="term" value="F:transmembrane signaling receptor activity"/>
    <property type="evidence" value="ECO:0007669"/>
    <property type="project" value="TreeGrafter"/>
</dbReference>
<dbReference type="EMBL" id="VEVO01000016">
    <property type="protein sequence ID" value="KAF0028953.1"/>
    <property type="molecule type" value="Genomic_DNA"/>
</dbReference>
<keyword evidence="1" id="KW-0732">Signal</keyword>
<protein>
    <recommendedName>
        <fullName evidence="4">Ig-like domain-containing protein</fullName>
    </recommendedName>
</protein>
<evidence type="ECO:0000313" key="5">
    <source>
        <dbReference type="EMBL" id="KAF0028953.1"/>
    </source>
</evidence>
<sequence length="256" mass="28407">MVLHSCQPNPSLLSEPAAATLSIHPDRSQFYRYETLTLNCAVSGNFSGWTLRRNTSSGTFLSSEDGWCRQNGSSCINPSTFTSDNGVFWCESDEGCRSNVLSITVNVGVVIVEIPARPVAEGDRVTVRCSHKERYVKTAVSDFNASFYRNGVFMGIHPEGTMTIPAVSESDEGFYTCKHPTKGASLQSFLAVTVGAQPRDVLPTARPGMYLPRLVCSVLLFIFYTVIMIVCVIRYRQWARARADAERRVWDRVIAD</sequence>
<accession>A0A6A4S3L2</accession>
<dbReference type="Gene3D" id="2.60.40.10">
    <property type="entry name" value="Immunoglobulins"/>
    <property type="match status" value="2"/>
</dbReference>
<dbReference type="Proteomes" id="UP000438429">
    <property type="component" value="Unassembled WGS sequence"/>
</dbReference>
<evidence type="ECO:0000256" key="1">
    <source>
        <dbReference type="ARBA" id="ARBA00022729"/>
    </source>
</evidence>
<organism evidence="5 6">
    <name type="scientific">Scophthalmus maximus</name>
    <name type="common">Turbot</name>
    <name type="synonym">Psetta maxima</name>
    <dbReference type="NCBI Taxonomy" id="52904"/>
    <lineage>
        <taxon>Eukaryota</taxon>
        <taxon>Metazoa</taxon>
        <taxon>Chordata</taxon>
        <taxon>Craniata</taxon>
        <taxon>Vertebrata</taxon>
        <taxon>Euteleostomi</taxon>
        <taxon>Actinopterygii</taxon>
        <taxon>Neopterygii</taxon>
        <taxon>Teleostei</taxon>
        <taxon>Neoteleostei</taxon>
        <taxon>Acanthomorphata</taxon>
        <taxon>Carangaria</taxon>
        <taxon>Pleuronectiformes</taxon>
        <taxon>Pleuronectoidei</taxon>
        <taxon>Scophthalmidae</taxon>
        <taxon>Scophthalmus</taxon>
    </lineage>
</organism>
<dbReference type="PROSITE" id="PS50835">
    <property type="entry name" value="IG_LIKE"/>
    <property type="match status" value="1"/>
</dbReference>
<dbReference type="GO" id="GO:0007166">
    <property type="term" value="P:cell surface receptor signaling pathway"/>
    <property type="evidence" value="ECO:0007669"/>
    <property type="project" value="TreeGrafter"/>
</dbReference>
<name>A0A6A4S3L2_SCOMX</name>
<dbReference type="GO" id="GO:0006955">
    <property type="term" value="P:immune response"/>
    <property type="evidence" value="ECO:0007669"/>
    <property type="project" value="TreeGrafter"/>
</dbReference>
<reference evidence="5 6" key="1">
    <citation type="submission" date="2019-06" db="EMBL/GenBank/DDBJ databases">
        <title>Draft genomes of female and male turbot (Scophthalmus maximus).</title>
        <authorList>
            <person name="Xu H."/>
            <person name="Xu X.-W."/>
            <person name="Shao C."/>
            <person name="Chen S."/>
        </authorList>
    </citation>
    <scope>NUCLEOTIDE SEQUENCE [LARGE SCALE GENOMIC DNA]</scope>
    <source>
        <strain evidence="5">Ysfricsl-2016a</strain>
        <tissue evidence="5">Blood</tissue>
    </source>
</reference>
<dbReference type="GO" id="GO:0009897">
    <property type="term" value="C:external side of plasma membrane"/>
    <property type="evidence" value="ECO:0007669"/>
    <property type="project" value="TreeGrafter"/>
</dbReference>
<feature type="transmembrane region" description="Helical" evidence="3">
    <location>
        <begin position="210"/>
        <end position="233"/>
    </location>
</feature>
<proteinExistence type="predicted"/>
<keyword evidence="2" id="KW-1015">Disulfide bond</keyword>
<evidence type="ECO:0000259" key="4">
    <source>
        <dbReference type="PROSITE" id="PS50835"/>
    </source>
</evidence>
<dbReference type="InterPro" id="IPR007110">
    <property type="entry name" value="Ig-like_dom"/>
</dbReference>
<dbReference type="Pfam" id="PF13895">
    <property type="entry name" value="Ig_2"/>
    <property type="match status" value="1"/>
</dbReference>
<dbReference type="InterPro" id="IPR036179">
    <property type="entry name" value="Ig-like_dom_sf"/>
</dbReference>
<dbReference type="SUPFAM" id="SSF48726">
    <property type="entry name" value="Immunoglobulin"/>
    <property type="match status" value="2"/>
</dbReference>
<evidence type="ECO:0000313" key="6">
    <source>
        <dbReference type="Proteomes" id="UP000438429"/>
    </source>
</evidence>
<feature type="domain" description="Ig-like" evidence="4">
    <location>
        <begin position="16"/>
        <end position="193"/>
    </location>
</feature>
<dbReference type="PANTHER" id="PTHR11481:SF64">
    <property type="entry name" value="FC RECEPTOR-LIKE PROTEIN 4"/>
    <property type="match status" value="1"/>
</dbReference>
<comment type="caution">
    <text evidence="5">The sequence shown here is derived from an EMBL/GenBank/DDBJ whole genome shotgun (WGS) entry which is preliminary data.</text>
</comment>
<evidence type="ECO:0000256" key="3">
    <source>
        <dbReference type="SAM" id="Phobius"/>
    </source>
</evidence>